<evidence type="ECO:0000313" key="2">
    <source>
        <dbReference type="Proteomes" id="UP000204231"/>
    </source>
</evidence>
<accession>A0A1C9EHD9</accession>
<protein>
    <submittedName>
        <fullName evidence="1">Uncharacterized protein</fullName>
    </submittedName>
</protein>
<dbReference type="OrthoDB" id="34097at10239"/>
<name>A0A1C9EHD9_9CAUD</name>
<dbReference type="GeneID" id="29066562"/>
<gene>
    <name evidence="1" type="ORF">SEA_TONENILI_164</name>
</gene>
<evidence type="ECO:0000313" key="1">
    <source>
        <dbReference type="EMBL" id="AON96911.1"/>
    </source>
</evidence>
<proteinExistence type="predicted"/>
<keyword evidence="2" id="KW-1185">Reference proteome</keyword>
<reference evidence="1 2" key="1">
    <citation type="submission" date="2016-08" db="EMBL/GenBank/DDBJ databases">
        <authorList>
            <person name="Acevedo E."/>
            <person name="Azhar M."/>
            <person name="Golebiewska U.P."/>
            <person name="Grzywna D."/>
            <person name="Guardiola R."/>
            <person name="Jackson O."/>
            <person name="John N."/>
            <person name="Kanavatsas C."/>
            <person name="Khan S."/>
            <person name="Leong J."/>
            <person name="Mansilla E."/>
            <person name="Muladjanov Y."/>
            <person name="Nouel J."/>
            <person name="Oh S."/>
            <person name="Oppedisano M."/>
            <person name="Sajid A."/>
            <person name="Samper M."/>
            <person name="Ugbeva O."/>
            <person name="Delesalle V.A."/>
            <person name="Garlena R.A."/>
            <person name="Russell D.A."/>
            <person name="Pope W.H."/>
            <person name="Jacobs-Sera D."/>
            <person name="Hendrix R.W."/>
            <person name="Hatfull G.F."/>
        </authorList>
    </citation>
    <scope>NUCLEOTIDE SEQUENCE [LARGE SCALE GENOMIC DNA]</scope>
</reference>
<dbReference type="KEGG" id="vg:29066562"/>
<dbReference type="RefSeq" id="YP_009288024.1">
    <property type="nucleotide sequence ID" value="NC_031080.1"/>
</dbReference>
<dbReference type="EMBL" id="KX752698">
    <property type="protein sequence ID" value="AON96911.1"/>
    <property type="molecule type" value="Genomic_DNA"/>
</dbReference>
<sequence length="109" mass="11980">MKVRISRRVIGHLEGSDAWQSGQRVVERGFERQSTADMMEAIKDAPRRKDGSVTVDLDDEQRAALYEYADVMAIAAADNVTAPGDPYGDNDALADLNAARALMRQLKEG</sequence>
<organism evidence="1 2">
    <name type="scientific">Mycobacterium phage Tonenili</name>
    <dbReference type="NCBI Taxonomy" id="1891703"/>
    <lineage>
        <taxon>Viruses</taxon>
        <taxon>Duplodnaviria</taxon>
        <taxon>Heunggongvirae</taxon>
        <taxon>Uroviricota</taxon>
        <taxon>Caudoviricetes</taxon>
        <taxon>Ceeclamvirinae</taxon>
        <taxon>Bixzunavirus</taxon>
        <taxon>Bixzunavirus tonenili</taxon>
    </lineage>
</organism>
<dbReference type="Proteomes" id="UP000204231">
    <property type="component" value="Segment"/>
</dbReference>